<dbReference type="AlphaFoldDB" id="A0A498JPY6"/>
<evidence type="ECO:0000313" key="2">
    <source>
        <dbReference type="EMBL" id="RXH98009.1"/>
    </source>
</evidence>
<dbReference type="Proteomes" id="UP000290289">
    <property type="component" value="Chromosome 5"/>
</dbReference>
<proteinExistence type="predicted"/>
<dbReference type="EMBL" id="RDQH01000331">
    <property type="protein sequence ID" value="RXH98009.1"/>
    <property type="molecule type" value="Genomic_DNA"/>
</dbReference>
<keyword evidence="1" id="KW-0472">Membrane</keyword>
<organism evidence="2 3">
    <name type="scientific">Malus domestica</name>
    <name type="common">Apple</name>
    <name type="synonym">Pyrus malus</name>
    <dbReference type="NCBI Taxonomy" id="3750"/>
    <lineage>
        <taxon>Eukaryota</taxon>
        <taxon>Viridiplantae</taxon>
        <taxon>Streptophyta</taxon>
        <taxon>Embryophyta</taxon>
        <taxon>Tracheophyta</taxon>
        <taxon>Spermatophyta</taxon>
        <taxon>Magnoliopsida</taxon>
        <taxon>eudicotyledons</taxon>
        <taxon>Gunneridae</taxon>
        <taxon>Pentapetalae</taxon>
        <taxon>rosids</taxon>
        <taxon>fabids</taxon>
        <taxon>Rosales</taxon>
        <taxon>Rosaceae</taxon>
        <taxon>Amygdaloideae</taxon>
        <taxon>Maleae</taxon>
        <taxon>Malus</taxon>
    </lineage>
</organism>
<gene>
    <name evidence="2" type="ORF">DVH24_010334</name>
</gene>
<feature type="transmembrane region" description="Helical" evidence="1">
    <location>
        <begin position="77"/>
        <end position="96"/>
    </location>
</feature>
<evidence type="ECO:0008006" key="4">
    <source>
        <dbReference type="Google" id="ProtNLM"/>
    </source>
</evidence>
<keyword evidence="1" id="KW-0812">Transmembrane</keyword>
<evidence type="ECO:0000313" key="3">
    <source>
        <dbReference type="Proteomes" id="UP000290289"/>
    </source>
</evidence>
<sequence length="105" mass="12028">MNLFDNPHFFPLQILRLLSLYSSFIWRSHQTSIFVPPDFFNNRCSWPDVTIGEASVGWWRGFVLVGMLGGGCCSRSLGFLLLYFMAWAFTVCWNYWASMAGSLLG</sequence>
<accession>A0A498JPY6</accession>
<name>A0A498JPY6_MALDO</name>
<keyword evidence="1" id="KW-1133">Transmembrane helix</keyword>
<reference evidence="2 3" key="1">
    <citation type="submission" date="2018-10" db="EMBL/GenBank/DDBJ databases">
        <title>A high-quality apple genome assembly.</title>
        <authorList>
            <person name="Hu J."/>
        </authorList>
    </citation>
    <scope>NUCLEOTIDE SEQUENCE [LARGE SCALE GENOMIC DNA]</scope>
    <source>
        <strain evidence="3">cv. HFTH1</strain>
        <tissue evidence="2">Young leaf</tissue>
    </source>
</reference>
<protein>
    <recommendedName>
        <fullName evidence="4">Transmembrane protein</fullName>
    </recommendedName>
</protein>
<keyword evidence="3" id="KW-1185">Reference proteome</keyword>
<comment type="caution">
    <text evidence="2">The sequence shown here is derived from an EMBL/GenBank/DDBJ whole genome shotgun (WGS) entry which is preliminary data.</text>
</comment>
<evidence type="ECO:0000256" key="1">
    <source>
        <dbReference type="SAM" id="Phobius"/>
    </source>
</evidence>